<protein>
    <submittedName>
        <fullName evidence="1">Uncharacterized protein</fullName>
    </submittedName>
</protein>
<sequence>MQEILNKTEPLPMCRY</sequence>
<reference evidence="1 2" key="1">
    <citation type="submission" date="2015-12" db="EMBL/GenBank/DDBJ databases">
        <title>Draft genome sequence of Moniliophthora roreri, the causal agent of frosty pod rot of cacao.</title>
        <authorList>
            <person name="Aime M.C."/>
            <person name="Diaz-Valderrama J.R."/>
            <person name="Kijpornyongpan T."/>
            <person name="Phillips-Mora W."/>
        </authorList>
    </citation>
    <scope>NUCLEOTIDE SEQUENCE [LARGE SCALE GENOMIC DNA]</scope>
    <source>
        <strain evidence="1 2">MCA 2952</strain>
    </source>
</reference>
<proteinExistence type="predicted"/>
<name>A0A0W0FNM4_MONRR</name>
<evidence type="ECO:0000313" key="1">
    <source>
        <dbReference type="EMBL" id="KTB37952.1"/>
    </source>
</evidence>
<evidence type="ECO:0000313" key="2">
    <source>
        <dbReference type="Proteomes" id="UP000054988"/>
    </source>
</evidence>
<accession>A0A0W0FNM4</accession>
<comment type="caution">
    <text evidence="1">The sequence shown here is derived from an EMBL/GenBank/DDBJ whole genome shotgun (WGS) entry which is preliminary data.</text>
</comment>
<organism evidence="1 2">
    <name type="scientific">Moniliophthora roreri</name>
    <name type="common">Frosty pod rot fungus</name>
    <name type="synonym">Monilia roreri</name>
    <dbReference type="NCBI Taxonomy" id="221103"/>
    <lineage>
        <taxon>Eukaryota</taxon>
        <taxon>Fungi</taxon>
        <taxon>Dikarya</taxon>
        <taxon>Basidiomycota</taxon>
        <taxon>Agaricomycotina</taxon>
        <taxon>Agaricomycetes</taxon>
        <taxon>Agaricomycetidae</taxon>
        <taxon>Agaricales</taxon>
        <taxon>Marasmiineae</taxon>
        <taxon>Marasmiaceae</taxon>
        <taxon>Moniliophthora</taxon>
    </lineage>
</organism>
<gene>
    <name evidence="1" type="ORF">WG66_9481</name>
</gene>
<dbReference type="EMBL" id="LATX01001799">
    <property type="protein sequence ID" value="KTB37952.1"/>
    <property type="molecule type" value="Genomic_DNA"/>
</dbReference>
<dbReference type="AlphaFoldDB" id="A0A0W0FNM4"/>
<dbReference type="Proteomes" id="UP000054988">
    <property type="component" value="Unassembled WGS sequence"/>
</dbReference>